<dbReference type="OrthoDB" id="191364at2759"/>
<dbReference type="GO" id="GO:0009092">
    <property type="term" value="P:homoserine metabolic process"/>
    <property type="evidence" value="ECO:0007669"/>
    <property type="project" value="TreeGrafter"/>
</dbReference>
<feature type="compositionally biased region" description="Basic and acidic residues" evidence="4">
    <location>
        <begin position="258"/>
        <end position="270"/>
    </location>
</feature>
<dbReference type="STRING" id="56484.A0A1Y2FIP9"/>
<proteinExistence type="inferred from homology"/>
<dbReference type="PANTHER" id="PTHR32268:SF11">
    <property type="entry name" value="HOMOSERINE O-ACETYLTRANSFERASE"/>
    <property type="match status" value="1"/>
</dbReference>
<feature type="region of interest" description="Disordered" evidence="4">
    <location>
        <begin position="442"/>
        <end position="470"/>
    </location>
</feature>
<keyword evidence="2" id="KW-0808">Transferase</keyword>
<evidence type="ECO:0000256" key="4">
    <source>
        <dbReference type="SAM" id="MobiDB-lite"/>
    </source>
</evidence>
<protein>
    <submittedName>
        <fullName evidence="6">Alpha/Beta hydrolase protein</fullName>
    </submittedName>
</protein>
<dbReference type="PANTHER" id="PTHR32268">
    <property type="entry name" value="HOMOSERINE O-ACETYLTRANSFERASE"/>
    <property type="match status" value="1"/>
</dbReference>
<comment type="similarity">
    <text evidence="1">Belongs to the AB hydrolase superfamily. MetX family.</text>
</comment>
<keyword evidence="6" id="KW-0378">Hydrolase</keyword>
<evidence type="ECO:0000259" key="5">
    <source>
        <dbReference type="Pfam" id="PF00561"/>
    </source>
</evidence>
<dbReference type="EMBL" id="MCFI01000007">
    <property type="protein sequence ID" value="ORY83821.1"/>
    <property type="molecule type" value="Genomic_DNA"/>
</dbReference>
<dbReference type="RefSeq" id="XP_040726116.1">
    <property type="nucleotide sequence ID" value="XM_040869132.1"/>
</dbReference>
<feature type="domain" description="AB hydrolase-1" evidence="5">
    <location>
        <begin position="59"/>
        <end position="250"/>
    </location>
</feature>
<feature type="compositionally biased region" description="Polar residues" evidence="4">
    <location>
        <begin position="442"/>
        <end position="451"/>
    </location>
</feature>
<feature type="compositionally biased region" description="Basic and acidic residues" evidence="4">
    <location>
        <begin position="454"/>
        <end position="463"/>
    </location>
</feature>
<dbReference type="HAMAP" id="MF_00296">
    <property type="entry name" value="MetX_acyltransf"/>
    <property type="match status" value="1"/>
</dbReference>
<feature type="active site" description="Nucleophile" evidence="3">
    <location>
        <position position="153"/>
    </location>
</feature>
<comment type="caution">
    <text evidence="6">The sequence shown here is derived from an EMBL/GenBank/DDBJ whole genome shotgun (WGS) entry which is preliminary data.</text>
</comment>
<sequence length="470" mass="51606">MAELKHFDGQPENPFAAIVEDQKIARFDHYTLESGVTLHDVPVAYKTWGKLNAQANNCLVICHAFTGSADAQDWWGPLFGPGKAFDASRFFIFCANSLGSPYGSASACTMNPATGLAYGPEFPLVTVRDDVAIHRQILDALGVKQIAIVVGGSMGGMLVLEWAFYGPEFVKTLVPVATSAHASAWNISWGETQRQSIYCDPKYEDGYYPYEDPPVAGLGAARMSALLTYRSRNSFESRFGRKPMAKPSSQPYPDASPDDAHWVAHNEGHSKRLPKRPAVRSGSISSSRPPSPGSRSSSFDAGSGNNSLAASLNALGAPRVVATQFSAQSYLRYQAQKFVKRFDANCYISITRKLDTHDVSRDRAGSVAEALGMLSQPALVIGIESDGLFTFGEQEEIARYMPNARLDRIESPEGHDGFLLEFGQMNDKVVRFQREFLRDIMEQQSEGSAQEETVDVRPSKFGEVDDITEW</sequence>
<dbReference type="Gene3D" id="3.40.50.1820">
    <property type="entry name" value="alpha/beta hydrolase"/>
    <property type="match status" value="1"/>
</dbReference>
<dbReference type="InterPro" id="IPR029058">
    <property type="entry name" value="AB_hydrolase_fold"/>
</dbReference>
<keyword evidence="7" id="KW-1185">Reference proteome</keyword>
<dbReference type="GO" id="GO:0004414">
    <property type="term" value="F:homoserine O-acetyltransferase activity"/>
    <property type="evidence" value="ECO:0007669"/>
    <property type="project" value="TreeGrafter"/>
</dbReference>
<dbReference type="GO" id="GO:0016787">
    <property type="term" value="F:hydrolase activity"/>
    <property type="evidence" value="ECO:0007669"/>
    <property type="project" value="UniProtKB-KW"/>
</dbReference>
<evidence type="ECO:0000256" key="3">
    <source>
        <dbReference type="PIRSR" id="PIRSR000443-1"/>
    </source>
</evidence>
<feature type="region of interest" description="Disordered" evidence="4">
    <location>
        <begin position="238"/>
        <end position="303"/>
    </location>
</feature>
<name>A0A1Y2FIP9_PROLT</name>
<dbReference type="AlphaFoldDB" id="A0A1Y2FIP9"/>
<reference evidence="6 7" key="1">
    <citation type="submission" date="2016-07" db="EMBL/GenBank/DDBJ databases">
        <title>Pervasive Adenine N6-methylation of Active Genes in Fungi.</title>
        <authorList>
            <consortium name="DOE Joint Genome Institute"/>
            <person name="Mondo S.J."/>
            <person name="Dannebaum R.O."/>
            <person name="Kuo R.C."/>
            <person name="Labutti K."/>
            <person name="Haridas S."/>
            <person name="Kuo A."/>
            <person name="Salamov A."/>
            <person name="Ahrendt S.R."/>
            <person name="Lipzen A."/>
            <person name="Sullivan W."/>
            <person name="Andreopoulos W.B."/>
            <person name="Clum A."/>
            <person name="Lindquist E."/>
            <person name="Daum C."/>
            <person name="Ramamoorthy G.K."/>
            <person name="Gryganskyi A."/>
            <person name="Culley D."/>
            <person name="Magnuson J.K."/>
            <person name="James T.Y."/>
            <person name="O'Malley M.A."/>
            <person name="Stajich J.E."/>
            <person name="Spatafora J.W."/>
            <person name="Visel A."/>
            <person name="Grigoriev I.V."/>
        </authorList>
    </citation>
    <scope>NUCLEOTIDE SEQUENCE [LARGE SCALE GENOMIC DNA]</scope>
    <source>
        <strain evidence="6 7">12-1054</strain>
    </source>
</reference>
<gene>
    <name evidence="6" type="ORF">BCR37DRAFT_378831</name>
</gene>
<evidence type="ECO:0000313" key="7">
    <source>
        <dbReference type="Proteomes" id="UP000193685"/>
    </source>
</evidence>
<dbReference type="PIRSF" id="PIRSF000443">
    <property type="entry name" value="Homoser_Ac_trans"/>
    <property type="match status" value="1"/>
</dbReference>
<dbReference type="Pfam" id="PF00561">
    <property type="entry name" value="Abhydrolase_1"/>
    <property type="match status" value="1"/>
</dbReference>
<feature type="active site" evidence="3">
    <location>
        <position position="415"/>
    </location>
</feature>
<dbReference type="GeneID" id="63785731"/>
<dbReference type="NCBIfam" id="TIGR01392">
    <property type="entry name" value="homoserO_Ac_trn"/>
    <property type="match status" value="1"/>
</dbReference>
<dbReference type="GO" id="GO:0009086">
    <property type="term" value="P:methionine biosynthetic process"/>
    <property type="evidence" value="ECO:0007669"/>
    <property type="project" value="TreeGrafter"/>
</dbReference>
<feature type="active site" evidence="3">
    <location>
        <position position="386"/>
    </location>
</feature>
<evidence type="ECO:0000256" key="1">
    <source>
        <dbReference type="ARBA" id="ARBA00006886"/>
    </source>
</evidence>
<dbReference type="Proteomes" id="UP000193685">
    <property type="component" value="Unassembled WGS sequence"/>
</dbReference>
<organism evidence="6 7">
    <name type="scientific">Protomyces lactucae-debilis</name>
    <dbReference type="NCBI Taxonomy" id="2754530"/>
    <lineage>
        <taxon>Eukaryota</taxon>
        <taxon>Fungi</taxon>
        <taxon>Dikarya</taxon>
        <taxon>Ascomycota</taxon>
        <taxon>Taphrinomycotina</taxon>
        <taxon>Taphrinomycetes</taxon>
        <taxon>Taphrinales</taxon>
        <taxon>Protomycetaceae</taxon>
        <taxon>Protomyces</taxon>
    </lineage>
</organism>
<evidence type="ECO:0000313" key="6">
    <source>
        <dbReference type="EMBL" id="ORY83821.1"/>
    </source>
</evidence>
<dbReference type="OMA" id="LGGCQGT"/>
<feature type="compositionally biased region" description="Low complexity" evidence="4">
    <location>
        <begin position="279"/>
        <end position="303"/>
    </location>
</feature>
<dbReference type="SUPFAM" id="SSF53474">
    <property type="entry name" value="alpha/beta-Hydrolases"/>
    <property type="match status" value="1"/>
</dbReference>
<dbReference type="InterPro" id="IPR000073">
    <property type="entry name" value="AB_hydrolase_1"/>
</dbReference>
<evidence type="ECO:0000256" key="2">
    <source>
        <dbReference type="ARBA" id="ARBA00022679"/>
    </source>
</evidence>
<dbReference type="InterPro" id="IPR008220">
    <property type="entry name" value="HAT_MetX-like"/>
</dbReference>
<accession>A0A1Y2FIP9</accession>